<accession>T1B5U1</accession>
<feature type="domain" description="Methionyl/Leucyl tRNA synthetase" evidence="8">
    <location>
        <begin position="1"/>
        <end position="318"/>
    </location>
</feature>
<dbReference type="InterPro" id="IPR033911">
    <property type="entry name" value="MetRS_core"/>
</dbReference>
<name>T1B5U1_9ZZZZ</name>
<dbReference type="GO" id="GO:0005524">
    <property type="term" value="F:ATP binding"/>
    <property type="evidence" value="ECO:0007669"/>
    <property type="project" value="UniProtKB-KW"/>
</dbReference>
<dbReference type="PRINTS" id="PR01041">
    <property type="entry name" value="TRNASYNTHMET"/>
</dbReference>
<dbReference type="EMBL" id="AUZX01005348">
    <property type="protein sequence ID" value="EQD68256.1"/>
    <property type="molecule type" value="Genomic_DNA"/>
</dbReference>
<dbReference type="Gene3D" id="2.170.220.10">
    <property type="match status" value="1"/>
</dbReference>
<dbReference type="Gene3D" id="3.40.50.620">
    <property type="entry name" value="HUPs"/>
    <property type="match status" value="1"/>
</dbReference>
<keyword evidence="2" id="KW-0436">Ligase</keyword>
<keyword evidence="4" id="KW-0067">ATP-binding</keyword>
<comment type="caution">
    <text evidence="9">The sequence shown here is derived from an EMBL/GenBank/DDBJ whole genome shotgun (WGS) entry which is preliminary data.</text>
</comment>
<keyword evidence="3" id="KW-0547">Nucleotide-binding</keyword>
<dbReference type="InterPro" id="IPR014729">
    <property type="entry name" value="Rossmann-like_a/b/a_fold"/>
</dbReference>
<dbReference type="GO" id="GO:0005739">
    <property type="term" value="C:mitochondrion"/>
    <property type="evidence" value="ECO:0007669"/>
    <property type="project" value="UniProtKB-ARBA"/>
</dbReference>
<dbReference type="NCBIfam" id="TIGR00398">
    <property type="entry name" value="metG"/>
    <property type="match status" value="1"/>
</dbReference>
<dbReference type="PANTHER" id="PTHR43326">
    <property type="entry name" value="METHIONYL-TRNA SYNTHETASE"/>
    <property type="match status" value="1"/>
</dbReference>
<evidence type="ECO:0000256" key="7">
    <source>
        <dbReference type="ARBA" id="ARBA00047364"/>
    </source>
</evidence>
<evidence type="ECO:0000256" key="3">
    <source>
        <dbReference type="ARBA" id="ARBA00022741"/>
    </source>
</evidence>
<comment type="catalytic activity">
    <reaction evidence="7">
        <text>tRNA(Met) + L-methionine + ATP = L-methionyl-tRNA(Met) + AMP + diphosphate</text>
        <dbReference type="Rhea" id="RHEA:13481"/>
        <dbReference type="Rhea" id="RHEA-COMP:9667"/>
        <dbReference type="Rhea" id="RHEA-COMP:9698"/>
        <dbReference type="ChEBI" id="CHEBI:30616"/>
        <dbReference type="ChEBI" id="CHEBI:33019"/>
        <dbReference type="ChEBI" id="CHEBI:57844"/>
        <dbReference type="ChEBI" id="CHEBI:78442"/>
        <dbReference type="ChEBI" id="CHEBI:78530"/>
        <dbReference type="ChEBI" id="CHEBI:456215"/>
        <dbReference type="EC" id="6.1.1.10"/>
    </reaction>
</comment>
<dbReference type="AlphaFoldDB" id="T1B5U1"/>
<dbReference type="InterPro" id="IPR014758">
    <property type="entry name" value="Met-tRNA_synth"/>
</dbReference>
<dbReference type="InterPro" id="IPR015413">
    <property type="entry name" value="Methionyl/Leucyl_tRNA_Synth"/>
</dbReference>
<dbReference type="Gene3D" id="1.10.730.10">
    <property type="entry name" value="Isoleucyl-tRNA Synthetase, Domain 1"/>
    <property type="match status" value="1"/>
</dbReference>
<protein>
    <recommendedName>
        <fullName evidence="1">methionine--tRNA ligase</fullName>
        <ecNumber evidence="1">6.1.1.10</ecNumber>
    </recommendedName>
</protein>
<evidence type="ECO:0000256" key="1">
    <source>
        <dbReference type="ARBA" id="ARBA00012838"/>
    </source>
</evidence>
<organism evidence="9">
    <name type="scientific">mine drainage metagenome</name>
    <dbReference type="NCBI Taxonomy" id="410659"/>
    <lineage>
        <taxon>unclassified sequences</taxon>
        <taxon>metagenomes</taxon>
        <taxon>ecological metagenomes</taxon>
    </lineage>
</organism>
<reference evidence="9" key="1">
    <citation type="submission" date="2013-08" db="EMBL/GenBank/DDBJ databases">
        <authorList>
            <person name="Mendez C."/>
            <person name="Richter M."/>
            <person name="Ferrer M."/>
            <person name="Sanchez J."/>
        </authorList>
    </citation>
    <scope>NUCLEOTIDE SEQUENCE</scope>
</reference>
<dbReference type="InterPro" id="IPR023457">
    <property type="entry name" value="Met-tRNA_synth_2"/>
</dbReference>
<dbReference type="FunFam" id="2.170.220.10:FF:000001">
    <property type="entry name" value="methionine--tRNA ligase, mitochondrial"/>
    <property type="match status" value="1"/>
</dbReference>
<evidence type="ECO:0000256" key="5">
    <source>
        <dbReference type="ARBA" id="ARBA00022917"/>
    </source>
</evidence>
<evidence type="ECO:0000313" key="9">
    <source>
        <dbReference type="EMBL" id="EQD68256.1"/>
    </source>
</evidence>
<dbReference type="CDD" id="cd00814">
    <property type="entry name" value="MetRS_core"/>
    <property type="match status" value="1"/>
</dbReference>
<evidence type="ECO:0000259" key="8">
    <source>
        <dbReference type="Pfam" id="PF09334"/>
    </source>
</evidence>
<dbReference type="Pfam" id="PF09334">
    <property type="entry name" value="tRNA-synt_1g"/>
    <property type="match status" value="1"/>
</dbReference>
<gene>
    <name evidence="9" type="ORF">B1A_07423</name>
</gene>
<dbReference type="EC" id="6.1.1.10" evidence="1"/>
<reference evidence="9" key="2">
    <citation type="journal article" date="2014" name="ISME J.">
        <title>Microbial stratification in low pH oxic and suboxic macroscopic growths along an acid mine drainage.</title>
        <authorList>
            <person name="Mendez-Garcia C."/>
            <person name="Mesa V."/>
            <person name="Sprenger R.R."/>
            <person name="Richter M."/>
            <person name="Diez M.S."/>
            <person name="Solano J."/>
            <person name="Bargiela R."/>
            <person name="Golyshina O.V."/>
            <person name="Manteca A."/>
            <person name="Ramos J.L."/>
            <person name="Gallego J.R."/>
            <person name="Llorente I."/>
            <person name="Martins Dos Santos V.A."/>
            <person name="Jensen O.N."/>
            <person name="Pelaez A.I."/>
            <person name="Sanchez J."/>
            <person name="Ferrer M."/>
        </authorList>
    </citation>
    <scope>NUCLEOTIDE SEQUENCE</scope>
</reference>
<sequence>DVFFLTGTDEHGLKVAQSAAEEGLTPKEWVDQVSVGFIEAWEKLGIDYDDFIRTTEDRHYKTVSAFLQAIYDNGYIYKDLYKGLYCVACEAYYQRSELLEGDLCPTHLIKVTEMEEANYFFALSRLQNDLLAWYEANPNVAIPESKRNEALGFIKGGLEDISITRTSMTWGVPVPWDKEHVFYVWCDALVNYATAVGFGVDQDRFDQWWPSVHHVLGKDILRFHLVWWPAMCMAAGVAPPSQLIVHGWLLVGGEKMAKSRGNKVDPLELVSTYGLDPVRFYLMRETPFGSDGDFSYEGLVQRSNSELSNNYGNLLSRVIAVVVSKLNGVAPKAALDSPIGAEV</sequence>
<keyword evidence="5" id="KW-0648">Protein biosynthesis</keyword>
<dbReference type="PANTHER" id="PTHR43326:SF1">
    <property type="entry name" value="METHIONINE--TRNA LIGASE, MITOCHONDRIAL"/>
    <property type="match status" value="1"/>
</dbReference>
<feature type="non-terminal residue" evidence="9">
    <location>
        <position position="343"/>
    </location>
</feature>
<dbReference type="GO" id="GO:0006431">
    <property type="term" value="P:methionyl-tRNA aminoacylation"/>
    <property type="evidence" value="ECO:0007669"/>
    <property type="project" value="InterPro"/>
</dbReference>
<dbReference type="GO" id="GO:0004825">
    <property type="term" value="F:methionine-tRNA ligase activity"/>
    <property type="evidence" value="ECO:0007669"/>
    <property type="project" value="UniProtKB-EC"/>
</dbReference>
<evidence type="ECO:0000256" key="4">
    <source>
        <dbReference type="ARBA" id="ARBA00022840"/>
    </source>
</evidence>
<proteinExistence type="predicted"/>
<evidence type="ECO:0000256" key="6">
    <source>
        <dbReference type="ARBA" id="ARBA00023146"/>
    </source>
</evidence>
<feature type="non-terminal residue" evidence="9">
    <location>
        <position position="1"/>
    </location>
</feature>
<keyword evidence="6 9" id="KW-0030">Aminoacyl-tRNA synthetase</keyword>
<dbReference type="SUPFAM" id="SSF52374">
    <property type="entry name" value="Nucleotidylyl transferase"/>
    <property type="match status" value="1"/>
</dbReference>
<evidence type="ECO:0000256" key="2">
    <source>
        <dbReference type="ARBA" id="ARBA00022598"/>
    </source>
</evidence>